<dbReference type="EMBL" id="LC171958">
    <property type="protein sequence ID" value="BBA10250.1"/>
    <property type="molecule type" value="Genomic_DNA"/>
</dbReference>
<protein>
    <submittedName>
        <fullName evidence="2">NADH dehydrogenase subunit 4L</fullName>
    </submittedName>
</protein>
<feature type="transmembrane region" description="Helical" evidence="1">
    <location>
        <begin position="30"/>
        <end position="49"/>
    </location>
</feature>
<dbReference type="InterPro" id="IPR009356">
    <property type="entry name" value="NAD_DH_su4L"/>
</dbReference>
<geneLocation type="mitochondrion" evidence="2"/>
<dbReference type="Gene3D" id="1.10.287.3510">
    <property type="match status" value="1"/>
</dbReference>
<dbReference type="Pfam" id="PF06235">
    <property type="entry name" value="NAD4L"/>
    <property type="match status" value="1"/>
</dbReference>
<evidence type="ECO:0000256" key="1">
    <source>
        <dbReference type="SAM" id="Phobius"/>
    </source>
</evidence>
<keyword evidence="1" id="KW-0472">Membrane</keyword>
<proteinExistence type="predicted"/>
<gene>
    <name evidence="2" type="primary">ND4L</name>
</gene>
<dbReference type="AlphaFoldDB" id="A0A224A101"/>
<sequence>MNLLWFLMILLGLLFFRFFSCKNHYLSAVIILESLVLVSLLWMIIYSVLILESSVVFLIFLTLSVVEAAIGLSLLLAYMKAYSGAQIAVL</sequence>
<name>A0A224A101_9EUPU</name>
<accession>A0A224A101</accession>
<feature type="transmembrane region" description="Helical" evidence="1">
    <location>
        <begin position="56"/>
        <end position="79"/>
    </location>
</feature>
<keyword evidence="2" id="KW-0496">Mitochondrion</keyword>
<reference evidence="2" key="1">
    <citation type="journal article" date="2017" name="Zool. J. Linn. Soc.">
        <title>Molecular phylogeny, frequent parallel evolution and new system of Japanese clausiliid land snails (Gastropoda: Stylommatophora).</title>
        <authorList>
            <person name="Motochin R."/>
            <person name="Wang M."/>
            <person name="Ueshima R."/>
        </authorList>
    </citation>
    <scope>NUCLEOTIDE SEQUENCE</scope>
    <source>
        <strain evidence="2">AG623</strain>
        <tissue evidence="2">Muscle</tissue>
    </source>
</reference>
<organism evidence="2">
    <name type="scientific">Selenophaedusa bavayi</name>
    <dbReference type="NCBI Taxonomy" id="1885694"/>
    <lineage>
        <taxon>Eukaryota</taxon>
        <taxon>Metazoa</taxon>
        <taxon>Spiralia</taxon>
        <taxon>Lophotrochozoa</taxon>
        <taxon>Mollusca</taxon>
        <taxon>Gastropoda</taxon>
        <taxon>Heterobranchia</taxon>
        <taxon>Euthyneura</taxon>
        <taxon>Panpulmonata</taxon>
        <taxon>Eupulmonata</taxon>
        <taxon>Stylommatophora</taxon>
        <taxon>Helicina</taxon>
        <taxon>Clausilioidea</taxon>
        <taxon>Clausiliidae</taxon>
        <taxon>Phaedusinae</taxon>
        <taxon>Selenophaedusa</taxon>
    </lineage>
</organism>
<keyword evidence="1" id="KW-1133">Transmembrane helix</keyword>
<evidence type="ECO:0000313" key="2">
    <source>
        <dbReference type="EMBL" id="BBA10250.1"/>
    </source>
</evidence>
<keyword evidence="1" id="KW-0812">Transmembrane</keyword>